<organism evidence="2 3">
    <name type="scientific">Candidatus Pseudobacter hemicellulosilyticus</name>
    <dbReference type="NCBI Taxonomy" id="3121375"/>
    <lineage>
        <taxon>Bacteria</taxon>
        <taxon>Pseudomonadati</taxon>
        <taxon>Bacteroidota</taxon>
        <taxon>Chitinophagia</taxon>
        <taxon>Chitinophagales</taxon>
        <taxon>Chitinophagaceae</taxon>
        <taxon>Pseudobacter</taxon>
    </lineage>
</organism>
<keyword evidence="1" id="KW-0732">Signal</keyword>
<evidence type="ECO:0000256" key="1">
    <source>
        <dbReference type="SAM" id="SignalP"/>
    </source>
</evidence>
<gene>
    <name evidence="2" type="ORF">P0Y53_00965</name>
</gene>
<dbReference type="Gene3D" id="2.160.20.10">
    <property type="entry name" value="Single-stranded right-handed beta-helix, Pectin lyase-like"/>
    <property type="match status" value="1"/>
</dbReference>
<evidence type="ECO:0000313" key="2">
    <source>
        <dbReference type="EMBL" id="WEK36057.1"/>
    </source>
</evidence>
<dbReference type="AlphaFoldDB" id="A0AAJ5WSV5"/>
<dbReference type="InterPro" id="IPR011050">
    <property type="entry name" value="Pectin_lyase_fold/virulence"/>
</dbReference>
<feature type="signal peptide" evidence="1">
    <location>
        <begin position="1"/>
        <end position="21"/>
    </location>
</feature>
<dbReference type="Proteomes" id="UP001220610">
    <property type="component" value="Chromosome"/>
</dbReference>
<protein>
    <recommendedName>
        <fullName evidence="4">Right handed beta helix domain-containing protein</fullName>
    </recommendedName>
</protein>
<accession>A0AAJ5WSV5</accession>
<feature type="chain" id="PRO_5042491141" description="Right handed beta helix domain-containing protein" evidence="1">
    <location>
        <begin position="22"/>
        <end position="347"/>
    </location>
</feature>
<proteinExistence type="predicted"/>
<dbReference type="SUPFAM" id="SSF51126">
    <property type="entry name" value="Pectin lyase-like"/>
    <property type="match status" value="1"/>
</dbReference>
<name>A0AAJ5WSV5_9BACT</name>
<dbReference type="InterPro" id="IPR012334">
    <property type="entry name" value="Pectin_lyas_fold"/>
</dbReference>
<dbReference type="EMBL" id="CP119311">
    <property type="protein sequence ID" value="WEK36057.1"/>
    <property type="molecule type" value="Genomic_DNA"/>
</dbReference>
<reference evidence="2" key="1">
    <citation type="submission" date="2023-03" db="EMBL/GenBank/DDBJ databases">
        <title>Andean soil-derived lignocellulolytic bacterial consortium as a source of novel taxa and putative plastic-active enzymes.</title>
        <authorList>
            <person name="Diaz-Garcia L."/>
            <person name="Chuvochina M."/>
            <person name="Feuerriegel G."/>
            <person name="Bunk B."/>
            <person name="Sproer C."/>
            <person name="Streit W.R."/>
            <person name="Rodriguez L.M."/>
            <person name="Overmann J."/>
            <person name="Jimenez D.J."/>
        </authorList>
    </citation>
    <scope>NUCLEOTIDE SEQUENCE</scope>
    <source>
        <strain evidence="2">MAG 7</strain>
    </source>
</reference>
<sequence length="347" mass="36481">MLRKNFTLFASILLLSLSAQAKIWRVNNNAGVTADFTSFYDALVSTQVVNGDTVHIEPSATAYNSGTVTKRLVVIGGGYLLDPAADGNSGLQVFTANSWINGITIGNGGNGSKFMGIGLPNVVFQVSASAYNVVFERCLINSGMYFNAGAHDGITVRKCFFSSARIEHTSGTLENFTCENNIFYSYWAYINITTFTGSNNIIRNNSFRDVGAGCTIVNGYVANNIFQTSNCVLTNSVVKNNLFSSNQTLSGSATDNQVNVNMANVYVGGTTGGLDARTQLKSGSPAIGAGLTVGAVTSPDCGAFGATDPYKLSGIPAVPSIYSLTVPTSIASGANTMNVTISTRNNN</sequence>
<evidence type="ECO:0000313" key="3">
    <source>
        <dbReference type="Proteomes" id="UP001220610"/>
    </source>
</evidence>
<evidence type="ECO:0008006" key="4">
    <source>
        <dbReference type="Google" id="ProtNLM"/>
    </source>
</evidence>